<keyword evidence="5" id="KW-0227">DNA damage</keyword>
<keyword evidence="9" id="KW-0067">ATP-binding</keyword>
<dbReference type="PANTHER" id="PTHR46357:SF1">
    <property type="entry name" value="TRANSCRIPTIONAL REGULATOR ATRX"/>
    <property type="match status" value="1"/>
</dbReference>
<dbReference type="GO" id="GO:0010468">
    <property type="term" value="P:regulation of gene expression"/>
    <property type="evidence" value="ECO:0007669"/>
    <property type="project" value="UniProtKB-ARBA"/>
</dbReference>
<feature type="compositionally biased region" description="Polar residues" evidence="14">
    <location>
        <begin position="406"/>
        <end position="423"/>
    </location>
</feature>
<dbReference type="GO" id="GO:0005634">
    <property type="term" value="C:nucleus"/>
    <property type="evidence" value="ECO:0007669"/>
    <property type="project" value="UniProtKB-SubCell"/>
</dbReference>
<feature type="compositionally biased region" description="Acidic residues" evidence="14">
    <location>
        <begin position="713"/>
        <end position="731"/>
    </location>
</feature>
<keyword evidence="18" id="KW-1185">Reference proteome</keyword>
<gene>
    <name evidence="17" type="ORF">FF38_11533</name>
</gene>
<feature type="compositionally biased region" description="Polar residues" evidence="14">
    <location>
        <begin position="1261"/>
        <end position="1270"/>
    </location>
</feature>
<dbReference type="GO" id="GO:0006338">
    <property type="term" value="P:chromatin remodeling"/>
    <property type="evidence" value="ECO:0007669"/>
    <property type="project" value="TreeGrafter"/>
</dbReference>
<feature type="domain" description="MADF" evidence="15">
    <location>
        <begin position="773"/>
        <end position="855"/>
    </location>
</feature>
<dbReference type="GO" id="GO:0005524">
    <property type="term" value="F:ATP binding"/>
    <property type="evidence" value="ECO:0007669"/>
    <property type="project" value="UniProtKB-KW"/>
</dbReference>
<dbReference type="OrthoDB" id="6286493at2759"/>
<feature type="domain" description="MADF" evidence="15">
    <location>
        <begin position="925"/>
        <end position="1019"/>
    </location>
</feature>
<dbReference type="InterPro" id="IPR006578">
    <property type="entry name" value="MADF-dom"/>
</dbReference>
<evidence type="ECO:0000256" key="2">
    <source>
        <dbReference type="ARBA" id="ARBA00007025"/>
    </source>
</evidence>
<feature type="compositionally biased region" description="Basic and acidic residues" evidence="14">
    <location>
        <begin position="1635"/>
        <end position="1646"/>
    </location>
</feature>
<evidence type="ECO:0000256" key="3">
    <source>
        <dbReference type="ARBA" id="ARBA00022723"/>
    </source>
</evidence>
<evidence type="ECO:0000256" key="7">
    <source>
        <dbReference type="ARBA" id="ARBA00022801"/>
    </source>
</evidence>
<feature type="compositionally biased region" description="Basic and acidic residues" evidence="14">
    <location>
        <begin position="1579"/>
        <end position="1607"/>
    </location>
</feature>
<comment type="similarity">
    <text evidence="2">Belongs to the SNF2/RAD54 helicase family.</text>
</comment>
<evidence type="ECO:0000256" key="4">
    <source>
        <dbReference type="ARBA" id="ARBA00022741"/>
    </source>
</evidence>
<keyword evidence="10" id="KW-0238">DNA-binding</keyword>
<dbReference type="InterPro" id="IPR052131">
    <property type="entry name" value="ATRX_domain-containing"/>
</dbReference>
<feature type="region of interest" description="Disordered" evidence="14">
    <location>
        <begin position="1333"/>
        <end position="1619"/>
    </location>
</feature>
<evidence type="ECO:0000256" key="12">
    <source>
        <dbReference type="ARBA" id="ARBA00023242"/>
    </source>
</evidence>
<feature type="compositionally biased region" description="Basic and acidic residues" evidence="14">
    <location>
        <begin position="1333"/>
        <end position="1382"/>
    </location>
</feature>
<feature type="compositionally biased region" description="Low complexity" evidence="14">
    <location>
        <begin position="1398"/>
        <end position="1411"/>
    </location>
</feature>
<dbReference type="InterPro" id="IPR025766">
    <property type="entry name" value="ADD"/>
</dbReference>
<dbReference type="Pfam" id="PF17981">
    <property type="entry name" value="ADD_ATRX"/>
    <property type="match status" value="1"/>
</dbReference>
<dbReference type="GO" id="GO:0031297">
    <property type="term" value="P:replication fork processing"/>
    <property type="evidence" value="ECO:0007669"/>
    <property type="project" value="TreeGrafter"/>
</dbReference>
<evidence type="ECO:0000259" key="15">
    <source>
        <dbReference type="PROSITE" id="PS51029"/>
    </source>
</evidence>
<dbReference type="Pfam" id="PF10545">
    <property type="entry name" value="MADF_DNA_bdg"/>
    <property type="match status" value="2"/>
</dbReference>
<dbReference type="GO" id="GO:0006281">
    <property type="term" value="P:DNA repair"/>
    <property type="evidence" value="ECO:0007669"/>
    <property type="project" value="UniProtKB-KW"/>
</dbReference>
<evidence type="ECO:0000256" key="13">
    <source>
        <dbReference type="ARBA" id="ARBA00047995"/>
    </source>
</evidence>
<evidence type="ECO:0000256" key="8">
    <source>
        <dbReference type="ARBA" id="ARBA00022833"/>
    </source>
</evidence>
<feature type="compositionally biased region" description="Polar residues" evidence="14">
    <location>
        <begin position="1647"/>
        <end position="1661"/>
    </location>
</feature>
<feature type="compositionally biased region" description="Basic and acidic residues" evidence="14">
    <location>
        <begin position="1443"/>
        <end position="1518"/>
    </location>
</feature>
<evidence type="ECO:0000256" key="10">
    <source>
        <dbReference type="ARBA" id="ARBA00023125"/>
    </source>
</evidence>
<evidence type="ECO:0000256" key="5">
    <source>
        <dbReference type="ARBA" id="ARBA00022763"/>
    </source>
</evidence>
<dbReference type="GO" id="GO:0031490">
    <property type="term" value="F:chromatin DNA binding"/>
    <property type="evidence" value="ECO:0007669"/>
    <property type="project" value="TreeGrafter"/>
</dbReference>
<name>A0A0L0CAW6_LUCCU</name>
<evidence type="ECO:0000256" key="14">
    <source>
        <dbReference type="SAM" id="MobiDB-lite"/>
    </source>
</evidence>
<keyword evidence="11" id="KW-0234">DNA repair</keyword>
<feature type="domain" description="MADF" evidence="15">
    <location>
        <begin position="1080"/>
        <end position="1171"/>
    </location>
</feature>
<feature type="region of interest" description="Disordered" evidence="14">
    <location>
        <begin position="654"/>
        <end position="759"/>
    </location>
</feature>
<dbReference type="Gene3D" id="3.30.40.10">
    <property type="entry name" value="Zinc/RING finger domain, C3HC4 (zinc finger)"/>
    <property type="match status" value="1"/>
</dbReference>
<feature type="region of interest" description="Disordered" evidence="14">
    <location>
        <begin position="399"/>
        <end position="424"/>
    </location>
</feature>
<feature type="region of interest" description="Disordered" evidence="14">
    <location>
        <begin position="1040"/>
        <end position="1067"/>
    </location>
</feature>
<dbReference type="InterPro" id="IPR041430">
    <property type="entry name" value="ADD_ATRX"/>
</dbReference>
<dbReference type="SUPFAM" id="SSF57903">
    <property type="entry name" value="FYVE/PHD zinc finger"/>
    <property type="match status" value="1"/>
</dbReference>
<reference evidence="17 18" key="1">
    <citation type="journal article" date="2015" name="Nat. Commun.">
        <title>Lucilia cuprina genome unlocks parasitic fly biology to underpin future interventions.</title>
        <authorList>
            <person name="Anstead C.A."/>
            <person name="Korhonen P.K."/>
            <person name="Young N.D."/>
            <person name="Hall R.S."/>
            <person name="Jex A.R."/>
            <person name="Murali S.C."/>
            <person name="Hughes D.S."/>
            <person name="Lee S.F."/>
            <person name="Perry T."/>
            <person name="Stroehlein A.J."/>
            <person name="Ansell B.R."/>
            <person name="Breugelmans B."/>
            <person name="Hofmann A."/>
            <person name="Qu J."/>
            <person name="Dugan S."/>
            <person name="Lee S.L."/>
            <person name="Chao H."/>
            <person name="Dinh H."/>
            <person name="Han Y."/>
            <person name="Doddapaneni H.V."/>
            <person name="Worley K.C."/>
            <person name="Muzny D.M."/>
            <person name="Ioannidis P."/>
            <person name="Waterhouse R.M."/>
            <person name="Zdobnov E.M."/>
            <person name="James P.J."/>
            <person name="Bagnall N.H."/>
            <person name="Kotze A.C."/>
            <person name="Gibbs R.A."/>
            <person name="Richards S."/>
            <person name="Batterham P."/>
            <person name="Gasser R.B."/>
        </authorList>
    </citation>
    <scope>NUCLEOTIDE SEQUENCE [LARGE SCALE GENOMIC DNA]</scope>
    <source>
        <strain evidence="17 18">LS</strain>
        <tissue evidence="17">Full body</tissue>
    </source>
</reference>
<evidence type="ECO:0000313" key="18">
    <source>
        <dbReference type="Proteomes" id="UP000037069"/>
    </source>
</evidence>
<feature type="compositionally biased region" description="Acidic residues" evidence="14">
    <location>
        <begin position="675"/>
        <end position="687"/>
    </location>
</feature>
<feature type="region of interest" description="Disordered" evidence="14">
    <location>
        <begin position="1160"/>
        <end position="1204"/>
    </location>
</feature>
<feature type="compositionally biased region" description="Low complexity" evidence="14">
    <location>
        <begin position="1190"/>
        <end position="1201"/>
    </location>
</feature>
<feature type="region of interest" description="Disordered" evidence="14">
    <location>
        <begin position="1635"/>
        <end position="1688"/>
    </location>
</feature>
<evidence type="ECO:0000256" key="11">
    <source>
        <dbReference type="ARBA" id="ARBA00023204"/>
    </source>
</evidence>
<dbReference type="PANTHER" id="PTHR46357">
    <property type="entry name" value="TRANSCRIPTIONAL REGULATOR ATRX"/>
    <property type="match status" value="1"/>
</dbReference>
<dbReference type="GO" id="GO:0016787">
    <property type="term" value="F:hydrolase activity"/>
    <property type="evidence" value="ECO:0007669"/>
    <property type="project" value="UniProtKB-KW"/>
</dbReference>
<feature type="compositionally biased region" description="Basic and acidic residues" evidence="14">
    <location>
        <begin position="688"/>
        <end position="699"/>
    </location>
</feature>
<dbReference type="InterPro" id="IPR013083">
    <property type="entry name" value="Znf_RING/FYVE/PHD"/>
</dbReference>
<dbReference type="GO" id="GO:0005721">
    <property type="term" value="C:pericentric heterochromatin"/>
    <property type="evidence" value="ECO:0007669"/>
    <property type="project" value="TreeGrafter"/>
</dbReference>
<dbReference type="PROSITE" id="PS51029">
    <property type="entry name" value="MADF"/>
    <property type="match status" value="3"/>
</dbReference>
<keyword evidence="7" id="KW-0378">Hydrolase</keyword>
<dbReference type="GO" id="GO:0003678">
    <property type="term" value="F:DNA helicase activity"/>
    <property type="evidence" value="ECO:0007669"/>
    <property type="project" value="UniProtKB-EC"/>
</dbReference>
<comment type="caution">
    <text evidence="17">The sequence shown here is derived from an EMBL/GenBank/DDBJ whole genome shotgun (WGS) entry which is preliminary data.</text>
</comment>
<feature type="compositionally biased region" description="Gly residues" evidence="14">
    <location>
        <begin position="739"/>
        <end position="749"/>
    </location>
</feature>
<evidence type="ECO:0000313" key="17">
    <source>
        <dbReference type="EMBL" id="KNC29563.1"/>
    </source>
</evidence>
<feature type="domain" description="PHD-type" evidence="16">
    <location>
        <begin position="52"/>
        <end position="190"/>
    </location>
</feature>
<feature type="region of interest" description="Disordered" evidence="14">
    <location>
        <begin position="219"/>
        <end position="266"/>
    </location>
</feature>
<evidence type="ECO:0000256" key="9">
    <source>
        <dbReference type="ARBA" id="ARBA00022840"/>
    </source>
</evidence>
<proteinExistence type="inferred from homology"/>
<dbReference type="STRING" id="7375.A0A0L0CAW6"/>
<protein>
    <submittedName>
        <fullName evidence="17">Uncharacterized protein</fullName>
    </submittedName>
</protein>
<evidence type="ECO:0000256" key="6">
    <source>
        <dbReference type="ARBA" id="ARBA00022771"/>
    </source>
</evidence>
<keyword evidence="12" id="KW-0539">Nucleus</keyword>
<feature type="compositionally biased region" description="Basic and acidic residues" evidence="14">
    <location>
        <begin position="1058"/>
        <end position="1067"/>
    </location>
</feature>
<sequence length="1688" mass="191629">MESTGGSSGSAMTAAAAMPSPSVVADGSKATNYEFDPSISEEERRFYLKAYPTVDVVRERKTHCTVCKVHIGTAPVQENGIKMHPILRVTHCNKCHDFYNSGEFSKGEDGSELYCRWCGQGGEVYCCSSCPYVFCKSCIVKNLSRGVVADIEQNENWNCFSCAPKILWPLRAQHWALMNYIEQQKKEIYALHLSESELKLNLSKDRSRCCRLAKSKCGNMSDSMESLDSVASKRSHGSSQSAKKPMKHSATPSPQQMNAAKRAKTNDEVVCTPDLLSMLEPDCQITVSQKSNRPMNTPSATTPKIMSIQQPQAGYGAMSSTPKTSAPPPLVLRNTAIKLRPAAPPPVVRRTIIGPRTPTPGGNGTPVYHTINGYRIDLNSAAQQETFRLPNGKLIQVKRQGPPTPQNASPTANNWQRMSSPQPQRVIPQTIASRPVQITQHPYNISVQQQPGPHPPVVRYHNSMIGSTSISQVNHNGTTIQVVNGQMPAGPQQAQQQQQQQIQLSGPVRPVMVRHVFPDNPIGQARAGLQDQVFNAMEICTHLTNKVQTLTNSNAYKQARNFLEVKELYIHLSYLLTYAIGRFKSLQDKCLGDMRTLGFGNDADCLENGQLAAAVDYVCYGQLDDVDLFNTGTNSFHNQVYEYRKSLHANLKEGEDGAKSPLPPIFSLGQGKSEEVDEDMEGEDSLLEEPKGLKGHWLEGGEDSPLPPSYNQENEENEEPDESYMDNDDDEVYNRSTARGGGGGGGGAYGDSLMQGTEESMRKNEESYVFDRKLTRLVSQYPSIWCTRHPDYGNFEVTRKQWRTIASHFDGNEHIKLRWKNIRKRFVRIEKRIAEGKRFNGHFDKAMAFLANRDLPEDQWVPVDCGEDDGDTYSRRNLDAIEQSLHIQGKDELVERAREEEKERGDPFQFQPAVKPIDVEPLDLRIITFVKSNPVIWRKSMDPEADKIDEETRRTVWKQLQRCVPHIPGEYIKDRWQHLYEMYKTFRLKTIKSEEDRSNLELKYSKYLAKLYFLYKIDEEELRNENNGLFEDCFELEDDEEEEAERAGEEETADSDEEATKKENPIKLQDMPDDKEFLLELVKLVREYPAIWNTKHNDYNDIMVRDSYWQEINEKLQEFKRDVKSIKLRWQLAKYSYYRLKHKQASDDEDNEIEIVEPKTDLITLDSDDDEPSATSPTKNQQTTNAPNKTQQQTYSSTQHSADVKIKPASLAQANRQVVIKPAATAAVTPPAEENIDLMSMAQSFLASMLEVDIQEGPVNSPGSDSSGQKKQPRKKLTNKPNPTLLKQKALMEQERLEEMKRNDQKLKMKCSVELKKAEEVFPFAKEMLEAKAKEKQEQEEAKKHKLEQKEVIELEDDKDKSNEKLEDSLSSSTEEKKENNDKNSTSSTEIEEKKANAENSIEIIEINNSAAEEKDNEKDTSVDITEKEVSIEVLEDTTIENIEEKGNSEETKEKEISKEIIDKTEDDIKEKEDNQKKENDQHKENEVKVIEDKTKAISETTDKKQENEKDQTDKVMEIEEISPATPTRDEPMEIDETNEESIEKDPDISEDNETKSNEIMQNENKQEMEKIIMTATESNDKNEDKELEKVLTQKEEKELKNEKELTKPTNESLLNDKKELDNTTAISIEMLKDKENEETVKEKANTEATNKTLPSSTAADLNNKELETNKTIAIDNETNTTSSNGNV</sequence>
<dbReference type="InterPro" id="IPR011011">
    <property type="entry name" value="Znf_FYVE_PHD"/>
</dbReference>
<feature type="compositionally biased region" description="Basic and acidic residues" evidence="14">
    <location>
        <begin position="1542"/>
        <end position="1557"/>
    </location>
</feature>
<keyword evidence="4" id="KW-0547">Nucleotide-binding</keyword>
<dbReference type="CDD" id="cd11726">
    <property type="entry name" value="ADDz_ATRX"/>
    <property type="match status" value="1"/>
</dbReference>
<dbReference type="Proteomes" id="UP000037069">
    <property type="component" value="Unassembled WGS sequence"/>
</dbReference>
<accession>A0A0L0CAW6</accession>
<keyword evidence="8" id="KW-0862">Zinc</keyword>
<dbReference type="SMART" id="SM00595">
    <property type="entry name" value="MADF"/>
    <property type="match status" value="3"/>
</dbReference>
<feature type="region of interest" description="Disordered" evidence="14">
    <location>
        <begin position="1256"/>
        <end position="1288"/>
    </location>
</feature>
<dbReference type="EMBL" id="JRES01000655">
    <property type="protein sequence ID" value="KNC29563.1"/>
    <property type="molecule type" value="Genomic_DNA"/>
</dbReference>
<feature type="compositionally biased region" description="Polar residues" evidence="14">
    <location>
        <begin position="1677"/>
        <end position="1688"/>
    </location>
</feature>
<keyword evidence="3" id="KW-0479">Metal-binding</keyword>
<dbReference type="OMA" id="NEHWNCF"/>
<evidence type="ECO:0000259" key="16">
    <source>
        <dbReference type="PROSITE" id="PS51533"/>
    </source>
</evidence>
<dbReference type="GO" id="GO:0008270">
    <property type="term" value="F:zinc ion binding"/>
    <property type="evidence" value="ECO:0007669"/>
    <property type="project" value="UniProtKB-KW"/>
</dbReference>
<organism evidence="17 18">
    <name type="scientific">Lucilia cuprina</name>
    <name type="common">Green bottle fly</name>
    <name type="synonym">Australian sheep blowfly</name>
    <dbReference type="NCBI Taxonomy" id="7375"/>
    <lineage>
        <taxon>Eukaryota</taxon>
        <taxon>Metazoa</taxon>
        <taxon>Ecdysozoa</taxon>
        <taxon>Arthropoda</taxon>
        <taxon>Hexapoda</taxon>
        <taxon>Insecta</taxon>
        <taxon>Pterygota</taxon>
        <taxon>Neoptera</taxon>
        <taxon>Endopterygota</taxon>
        <taxon>Diptera</taxon>
        <taxon>Brachycera</taxon>
        <taxon>Muscomorpha</taxon>
        <taxon>Oestroidea</taxon>
        <taxon>Calliphoridae</taxon>
        <taxon>Luciliinae</taxon>
        <taxon>Lucilia</taxon>
    </lineage>
</organism>
<feature type="compositionally biased region" description="Polar residues" evidence="14">
    <location>
        <begin position="1173"/>
        <end position="1189"/>
    </location>
</feature>
<evidence type="ECO:0000256" key="1">
    <source>
        <dbReference type="ARBA" id="ARBA00004123"/>
    </source>
</evidence>
<keyword evidence="6" id="KW-0863">Zinc-finger</keyword>
<comment type="subcellular location">
    <subcellularLocation>
        <location evidence="1">Nucleus</location>
    </subcellularLocation>
</comment>
<feature type="compositionally biased region" description="Acidic residues" evidence="14">
    <location>
        <begin position="1040"/>
        <end position="1057"/>
    </location>
</feature>
<dbReference type="PROSITE" id="PS51533">
    <property type="entry name" value="ADD"/>
    <property type="match status" value="1"/>
</dbReference>
<feature type="compositionally biased region" description="Basic and acidic residues" evidence="14">
    <location>
        <begin position="1412"/>
        <end position="1431"/>
    </location>
</feature>
<comment type="catalytic activity">
    <reaction evidence="13">
        <text>ATP + H2O = ADP + phosphate + H(+)</text>
        <dbReference type="Rhea" id="RHEA:13065"/>
        <dbReference type="ChEBI" id="CHEBI:15377"/>
        <dbReference type="ChEBI" id="CHEBI:15378"/>
        <dbReference type="ChEBI" id="CHEBI:30616"/>
        <dbReference type="ChEBI" id="CHEBI:43474"/>
        <dbReference type="ChEBI" id="CHEBI:456216"/>
        <dbReference type="EC" id="3.6.4.12"/>
    </reaction>
</comment>